<organism evidence="1 2">
    <name type="scientific">Flavobacterium jumunjinense</name>
    <dbReference type="NCBI Taxonomy" id="998845"/>
    <lineage>
        <taxon>Bacteria</taxon>
        <taxon>Pseudomonadati</taxon>
        <taxon>Bacteroidota</taxon>
        <taxon>Flavobacteriia</taxon>
        <taxon>Flavobacteriales</taxon>
        <taxon>Flavobacteriaceae</taxon>
        <taxon>Flavobacterium</taxon>
    </lineage>
</organism>
<proteinExistence type="predicted"/>
<accession>A0ABV5GIQ7</accession>
<comment type="caution">
    <text evidence="1">The sequence shown here is derived from an EMBL/GenBank/DDBJ whole genome shotgun (WGS) entry which is preliminary data.</text>
</comment>
<evidence type="ECO:0008006" key="3">
    <source>
        <dbReference type="Google" id="ProtNLM"/>
    </source>
</evidence>
<keyword evidence="2" id="KW-1185">Reference proteome</keyword>
<sequence>MKPKYKKYKIKRGDTLEGISLQLEKSTHEVKSFHNVFCNDTDYIGNELPCHLKELFIYPEYNQEELSLIPKVSFSEPYKLELKPSQNKINYGVMYTITTGEDSNTLKYEISLVFKGKNSDNDFIFEIDRISKTYINDEEASSIADELAEKTNTVLYPLEIIVSQQGRWTGINNYAVIKTRWETVKEKILDEYEGRWVKQYLASNEVVLEEENLLFRALMKDWFLNSYFNSIYIYYTHKFKLDTTVSFPILTNCKAVEYKIEQKINEYLDEYNLIRIEQNGILEDERSKSDLQNEMDIPYYGTLYPEYDKANGKFRSLYFLNGKSNLIESLYLESSIALNVEKKIQVVVSIL</sequence>
<reference evidence="1 2" key="1">
    <citation type="submission" date="2024-09" db="EMBL/GenBank/DDBJ databases">
        <authorList>
            <person name="Sun Q."/>
            <person name="Mori K."/>
        </authorList>
    </citation>
    <scope>NUCLEOTIDE SEQUENCE [LARGE SCALE GENOMIC DNA]</scope>
    <source>
        <strain evidence="1 2">CECT 7955</strain>
    </source>
</reference>
<dbReference type="RefSeq" id="WP_236457337.1">
    <property type="nucleotide sequence ID" value="NZ_CBCSGE010000027.1"/>
</dbReference>
<evidence type="ECO:0000313" key="2">
    <source>
        <dbReference type="Proteomes" id="UP001589607"/>
    </source>
</evidence>
<name>A0ABV5GIQ7_9FLAO</name>
<gene>
    <name evidence="1" type="ORF">ACFFVF_01935</name>
</gene>
<evidence type="ECO:0000313" key="1">
    <source>
        <dbReference type="EMBL" id="MFB9095262.1"/>
    </source>
</evidence>
<dbReference type="Proteomes" id="UP001589607">
    <property type="component" value="Unassembled WGS sequence"/>
</dbReference>
<dbReference type="EMBL" id="JBHMEY010000005">
    <property type="protein sequence ID" value="MFB9095262.1"/>
    <property type="molecule type" value="Genomic_DNA"/>
</dbReference>
<protein>
    <recommendedName>
        <fullName evidence="3">LysM domain-containing protein</fullName>
    </recommendedName>
</protein>